<proteinExistence type="predicted"/>
<dbReference type="InterPro" id="IPR015940">
    <property type="entry name" value="UBA"/>
</dbReference>
<keyword evidence="1 4" id="KW-0808">Transferase</keyword>
<dbReference type="PROSITE" id="PS50030">
    <property type="entry name" value="UBA"/>
    <property type="match status" value="1"/>
</dbReference>
<feature type="domain" description="UBA" evidence="3">
    <location>
        <begin position="1184"/>
        <end position="1224"/>
    </location>
</feature>
<dbReference type="InterPro" id="IPR010314">
    <property type="entry name" value="E3_Ub_ligase_DUF913"/>
</dbReference>
<reference evidence="4" key="1">
    <citation type="submission" date="2023-03" db="EMBL/GenBank/DDBJ databases">
        <title>Mating type loci evolution in Malassezia.</title>
        <authorList>
            <person name="Coelho M.A."/>
        </authorList>
    </citation>
    <scope>NUCLEOTIDE SEQUENCE</scope>
    <source>
        <strain evidence="4">CBS 7876</strain>
    </source>
</reference>
<feature type="compositionally biased region" description="Basic and acidic residues" evidence="2">
    <location>
        <begin position="2337"/>
        <end position="2359"/>
    </location>
</feature>
<feature type="region of interest" description="Disordered" evidence="2">
    <location>
        <begin position="1228"/>
        <end position="1298"/>
    </location>
</feature>
<feature type="region of interest" description="Disordered" evidence="2">
    <location>
        <begin position="2455"/>
        <end position="2498"/>
    </location>
</feature>
<feature type="compositionally biased region" description="Acidic residues" evidence="2">
    <location>
        <begin position="1927"/>
        <end position="1949"/>
    </location>
</feature>
<feature type="compositionally biased region" description="Acidic residues" evidence="2">
    <location>
        <begin position="2018"/>
        <end position="2053"/>
    </location>
</feature>
<dbReference type="SUPFAM" id="SSF46934">
    <property type="entry name" value="UBA-like"/>
    <property type="match status" value="1"/>
</dbReference>
<keyword evidence="5" id="KW-1185">Reference proteome</keyword>
<dbReference type="EMBL" id="CP119936">
    <property type="protein sequence ID" value="WFD03230.1"/>
    <property type="molecule type" value="Genomic_DNA"/>
</dbReference>
<dbReference type="InterPro" id="IPR016024">
    <property type="entry name" value="ARM-type_fold"/>
</dbReference>
<dbReference type="CDD" id="cd14297">
    <property type="entry name" value="UBA2_spUBP14_like"/>
    <property type="match status" value="1"/>
</dbReference>
<feature type="compositionally biased region" description="Basic and acidic residues" evidence="2">
    <location>
        <begin position="1247"/>
        <end position="1261"/>
    </location>
</feature>
<dbReference type="Gene3D" id="1.10.8.10">
    <property type="entry name" value="DNA helicase RuvA subunit, C-terminal domain"/>
    <property type="match status" value="1"/>
</dbReference>
<feature type="region of interest" description="Disordered" evidence="2">
    <location>
        <begin position="2337"/>
        <end position="2365"/>
    </location>
</feature>
<dbReference type="Pfam" id="PF06025">
    <property type="entry name" value="DUF913"/>
    <property type="match status" value="1"/>
</dbReference>
<evidence type="ECO:0000313" key="4">
    <source>
        <dbReference type="EMBL" id="WFD03230.1"/>
    </source>
</evidence>
<dbReference type="EC" id="2.3.2.26" evidence="4"/>
<dbReference type="Pfam" id="PF22562">
    <property type="entry name" value="UBA_7"/>
    <property type="match status" value="1"/>
</dbReference>
<dbReference type="Pfam" id="PF14377">
    <property type="entry name" value="UBM"/>
    <property type="match status" value="2"/>
</dbReference>
<feature type="region of interest" description="Disordered" evidence="2">
    <location>
        <begin position="2572"/>
        <end position="2608"/>
    </location>
</feature>
<dbReference type="SMART" id="SM00165">
    <property type="entry name" value="UBA"/>
    <property type="match status" value="1"/>
</dbReference>
<gene>
    <name evidence="4" type="ORF">MOBT1_001919</name>
</gene>
<dbReference type="GO" id="GO:0061630">
    <property type="term" value="F:ubiquitin protein ligase activity"/>
    <property type="evidence" value="ECO:0007669"/>
    <property type="project" value="UniProtKB-EC"/>
</dbReference>
<protein>
    <submittedName>
        <fullName evidence="4">HECT-type E3 ubiquitin transferase</fullName>
        <ecNumber evidence="4">2.3.2.26</ecNumber>
    </submittedName>
</protein>
<feature type="compositionally biased region" description="Gly residues" evidence="2">
    <location>
        <begin position="1268"/>
        <end position="1282"/>
    </location>
</feature>
<organism evidence="4 5">
    <name type="scientific">Malassezia obtusa</name>
    <dbReference type="NCBI Taxonomy" id="76774"/>
    <lineage>
        <taxon>Eukaryota</taxon>
        <taxon>Fungi</taxon>
        <taxon>Dikarya</taxon>
        <taxon>Basidiomycota</taxon>
        <taxon>Ustilaginomycotina</taxon>
        <taxon>Malasseziomycetes</taxon>
        <taxon>Malasseziales</taxon>
        <taxon>Malasseziaceae</taxon>
        <taxon>Malassezia</taxon>
    </lineage>
</organism>
<feature type="compositionally biased region" description="Low complexity" evidence="2">
    <location>
        <begin position="2596"/>
        <end position="2607"/>
    </location>
</feature>
<feature type="compositionally biased region" description="Acidic residues" evidence="2">
    <location>
        <begin position="2061"/>
        <end position="2070"/>
    </location>
</feature>
<name>A0AAF0IS48_9BASI</name>
<sequence>MKITKTPKRRPDVPPAVAALCARIMEADDAALPSVLLGVDVWPWPRGDLYTWVAVLNRFDTLLEHACAAHALRPVQSRPFDAATRQMLLAVLHFSRLLLENCMNRKLYASYEHLDALLGTSDDAVLEAVLRLLLRPAQQHSGTSNPRHELPVSRTRLAVLAAVWPLRDAGVDLVDAARDVPVAAPAAASMHYYRRATSAGPATPGGPEAPAEGLARVDVPLAHETRAPADVLAGLAERHDMSDDEQFELFQRIRLGLAARSADARRAALVARLLAVACVAHTAPESVANARVFAAEPSLVQKLVALLDAPVDDGVQGAALYALDGVSHYRARLQEVLAALNASVSHGTLLEVLRRTTARLADGAAPTPALDTLVDALMTLVAYLTTTVSGSSLVVGAGLIPRLLALAQLEAPVFLVQRTASRAVGLLDSVLYAYAPAFQQFLEAHGIDVLVACVAREVEYGRAHAGARADEEASAYGTLPFGRVTLLRNVLKLFLHLMTTPGTAEGLRNLIDTSLLASLRGVMEAPRAFGPLVLAQAVHIMATFVHNEPTLLATVQEQHLPEAFVAVVDADLAPNFELVSAMTTAVGALCLNAQGLALLTNRDVVPRLLAVLDSERHQKMLLDRDNANVLGAAMDELVRHHPSLKDVMQARIVAALDHTLHAAEQYTPPEDPAARSQYVLLPVDGAEGAPPLETHPTARVEDTGLDASDTLLAEPSARDTNAVVGAFDVQCRFLEGLFRNPAHARDFLDGGGLPRLLRFYGTPCLVYNFAATTPADSFVTLLRVLADVRADAVLDALLHAVHTSLAAHAVPDTPDAPGLVPLLAPRAGEVGAANERFRALVALNARTHLLADLCQTFAYAGQRLPQQLLQSLTRADGDVSIAQLAAAHRRLAYENLLVKAAAAPLPRAQAPDDDAPPLARNVRAVAYVASQLPVSLYTILGETVRMLAPRRTLDATYRAAAASAARALGSAFATALDVPPGASEPNALAALTHGLHVLHGMLLEERAGTTQVHTLVLTALDDAGGLRALLARLDALRAPLAADRDREAPSGVGSLAAAALRTGLELLVRLAQARALLESPHTAQLVQRDAQGAAWEPHAFLVRVRTDVLTLAQTLWAEPWLDTLPLATLRALVQTLLVVLKADAESPPKREADTPGAAPPHALLSSLASLAGRPPAPLRRAVPTADPARVAQLVEMGFARGAARRALERTHNNVSAATEYVLQHPELEDEPDEMETEGGADAQGQDGRPEGERPEGERAEEPSEGPAPGEGPGPSEGPGAGPAPGEMPGLPGLPGLSFVPAPDAGGLFGAGDSPLAPLLGLARGAPRESPGEAPAASPAPPSPAKLELDAQRAAFKPQVLARTLQLAETHEPLVFDAKLVFLLLAESEPVAGLWAQVLGPLRAQDAGESGAHRTAVLLHFAVLLLSTSQVQSQLPLDELRPLWELSAGLVEAQQAAGLAPPADGDGAQHPPWFTPALLALCAVLALCERPTDAQLDQPPTPLMPAEQAALLHAARERGVALALWALEAHAALAQDALLAVYRLLVLATRAAPTAARLGERIPALFAPLARAERVPEGAHRLAVMALRHVVEYAGIVANVMDREIYAWVTNHVRARSSESSSFSKGMAYAVERDLDVFMASAERQVEILDFHEPKAQAYLRLSEHAVRGSELGGERTSDAVVGYLLDTLLADGAAPSDAFRFFVLQTLTELVSSYMVCKQSFLRYQHDDKGRAALVPFLTQLVPAGFLRSYEGAELRTRMAESNWAMSVLVALAADPCASSDAKSVAEPLIVVRKTLLDALCRALRDASAASEPVELRYGRLYALADLCQRLLTAQPNAPSAGGGAPPKLHTEVALHMAKTMLEKNYVTVLTSALADVDLNMPTVKALLEGLLRPLEHLTKVAMKMGKASARARSVASEHPSESYSESMDDAEDDEEDDEDEVLDSDASDGENAPDFYRNSSLGMHTGEMEQGLEDEGLSDDEMDEDEDIEMDEYDSQHSELSTDEEGLDGDSAHVVEVMDEDEAGDDEDADDDASELEDDYESDEFEVDDDGMLPEHDYDYVLDDEDEAGEPAPGGGEDVGNLLEALDGMETAGVEGDDGDLAVDDDERDDDDDDDDDLYDHGELSRLEIADDAGWPMPGHDDRFGANWHWMQHGRRGTRELPPTFFPRADGGGGHPLLVDHSAQDERTRGARGTRSGAPLPEWQRNVEALVGGGTMQVLEMLLNRAAPPGTDTSIRIELADGGRGAPPRMQITNLGLDGAPPARRGGASATVSGEDEAASQAYRFAPLSTSARWAEESRLVHGALATEHALYVRNHLINELLPAYRTRRAAEADARRREEEARRAREEELARTRELQAHTEQQLADSRRALHALEAPEGGAPEPRAPRVTVMVHGEPVDLTDTGIDPTFLEALPDELREEALLSQQLARRPAEPLGLAPDFLDALPASLRSEMAAHDGGAERAPPEAPRDAPEAQRDAPDAHEARDAPPAPAPAPAPRDAIQLLDRAGIATLVRLLYFPQIQTRSSALYKVLVHLAENGKTRGELLSQLLMVLAEGTASIHAVDRSFAHMSSKAARATSTPQRGTPRRPAPGTPQAPSTPTAPATPHAERAVAPLSHVGDEAPYLIAARTLETLMHLVQANEQAAAFFLCEETRGKKRPRDARSPIHTLLALLEKDVILANAQLVDALIALLNAITKPLAGAQPAPADAAGVAVLAAPLAGAEVLPIAPERLAAVVRPLRTAISSRGFQHTLAVAAHLAHLHGARDVISDALQREANRASAALVGDLGALVASLPPAGEEAASERVHSAPLARLASPTSAQAQFLRCLRALDYLYMGK</sequence>
<feature type="region of interest" description="Disordered" evidence="2">
    <location>
        <begin position="1911"/>
        <end position="2126"/>
    </location>
</feature>
<evidence type="ECO:0000259" key="3">
    <source>
        <dbReference type="PROSITE" id="PS50030"/>
    </source>
</evidence>
<feature type="compositionally biased region" description="Acidic residues" evidence="2">
    <location>
        <begin position="1228"/>
        <end position="1238"/>
    </location>
</feature>
<feature type="compositionally biased region" description="Low complexity" evidence="2">
    <location>
        <begin position="1283"/>
        <end position="1297"/>
    </location>
</feature>
<feature type="compositionally biased region" description="Basic and acidic residues" evidence="2">
    <location>
        <begin position="2455"/>
        <end position="2487"/>
    </location>
</feature>
<keyword evidence="4" id="KW-0012">Acyltransferase</keyword>
<dbReference type="Pfam" id="PF06012">
    <property type="entry name" value="DUF908"/>
    <property type="match status" value="2"/>
</dbReference>
<dbReference type="SUPFAM" id="SSF48371">
    <property type="entry name" value="ARM repeat"/>
    <property type="match status" value="1"/>
</dbReference>
<evidence type="ECO:0000256" key="2">
    <source>
        <dbReference type="SAM" id="MobiDB-lite"/>
    </source>
</evidence>
<evidence type="ECO:0000256" key="1">
    <source>
        <dbReference type="ARBA" id="ARBA00022679"/>
    </source>
</evidence>
<feature type="compositionally biased region" description="Acidic residues" evidence="2">
    <location>
        <begin position="1971"/>
        <end position="1994"/>
    </location>
</feature>
<accession>A0AAF0IS48</accession>
<feature type="compositionally biased region" description="Acidic residues" evidence="2">
    <location>
        <begin position="2096"/>
        <end position="2119"/>
    </location>
</feature>
<dbReference type="InterPro" id="IPR025527">
    <property type="entry name" value="HUWE1/Rev1_UBM"/>
</dbReference>
<evidence type="ECO:0000313" key="5">
    <source>
        <dbReference type="Proteomes" id="UP001214603"/>
    </source>
</evidence>
<dbReference type="InterPro" id="IPR009060">
    <property type="entry name" value="UBA-like_sf"/>
</dbReference>
<dbReference type="InterPro" id="IPR010309">
    <property type="entry name" value="E3_Ub_ligase_DUF908"/>
</dbReference>
<dbReference type="Proteomes" id="UP001214603">
    <property type="component" value="Chromosome 3"/>
</dbReference>
<feature type="region of interest" description="Disordered" evidence="2">
    <location>
        <begin position="1319"/>
        <end position="1344"/>
    </location>
</feature>